<keyword evidence="4" id="KW-1185">Reference proteome</keyword>
<feature type="compositionally biased region" description="Basic and acidic residues" evidence="1">
    <location>
        <begin position="90"/>
        <end position="108"/>
    </location>
</feature>
<dbReference type="AlphaFoldDB" id="A0ABD2GS02"/>
<sequence>MSDLKEDEEAKPPVPSCLSLKSDRSKEEPPDFRDEPGPSNRKLRAASPDSGMHSIKSERSKDFSNEPGPSDTKRRAESPVPRCLSMKRHRSEEEPPDFRDEPGPSDTK</sequence>
<dbReference type="EMBL" id="JBIYXZ010002075">
    <property type="protein sequence ID" value="KAL3056933.1"/>
    <property type="molecule type" value="Genomic_DNA"/>
</dbReference>
<accession>A0ABD2GS02</accession>
<proteinExistence type="predicted"/>
<feature type="compositionally biased region" description="Basic and acidic residues" evidence="1">
    <location>
        <begin position="21"/>
        <end position="36"/>
    </location>
</feature>
<evidence type="ECO:0000313" key="3">
    <source>
        <dbReference type="EMBL" id="KAL3056934.1"/>
    </source>
</evidence>
<dbReference type="Proteomes" id="UP001619887">
    <property type="component" value="Unassembled WGS sequence"/>
</dbReference>
<feature type="compositionally biased region" description="Basic and acidic residues" evidence="1">
    <location>
        <begin position="55"/>
        <end position="64"/>
    </location>
</feature>
<gene>
    <name evidence="2" type="ORF">OYC64_007419</name>
    <name evidence="3" type="ORF">OYC64_007420</name>
</gene>
<evidence type="ECO:0000313" key="2">
    <source>
        <dbReference type="EMBL" id="KAL3056933.1"/>
    </source>
</evidence>
<evidence type="ECO:0000256" key="1">
    <source>
        <dbReference type="SAM" id="MobiDB-lite"/>
    </source>
</evidence>
<organism evidence="3 4">
    <name type="scientific">Pagothenia borchgrevinki</name>
    <name type="common">Bald rockcod</name>
    <name type="synonym">Trematomus borchgrevinki</name>
    <dbReference type="NCBI Taxonomy" id="8213"/>
    <lineage>
        <taxon>Eukaryota</taxon>
        <taxon>Metazoa</taxon>
        <taxon>Chordata</taxon>
        <taxon>Craniata</taxon>
        <taxon>Vertebrata</taxon>
        <taxon>Euteleostomi</taxon>
        <taxon>Actinopterygii</taxon>
        <taxon>Neopterygii</taxon>
        <taxon>Teleostei</taxon>
        <taxon>Neoteleostei</taxon>
        <taxon>Acanthomorphata</taxon>
        <taxon>Eupercaria</taxon>
        <taxon>Perciformes</taxon>
        <taxon>Notothenioidei</taxon>
        <taxon>Nototheniidae</taxon>
        <taxon>Pagothenia</taxon>
    </lineage>
</organism>
<evidence type="ECO:0000313" key="4">
    <source>
        <dbReference type="Proteomes" id="UP001619887"/>
    </source>
</evidence>
<reference evidence="3 4" key="2">
    <citation type="journal article" date="2024" name="G3 (Bethesda)">
        <title>The genome of the cryopelagic Antarctic bald notothen, Trematomus borchgrevinki.</title>
        <authorList>
            <person name="Rayamajhi N."/>
            <person name="Rivera-Colon A.G."/>
            <person name="Minhas B.F."/>
            <person name="Cheng C.C."/>
            <person name="Catchen J.M."/>
        </authorList>
    </citation>
    <scope>NUCLEOTIDE SEQUENCE [LARGE SCALE GENOMIC DNA]</scope>
    <source>
        <strain evidence="3">AGRC-2024</strain>
    </source>
</reference>
<dbReference type="EMBL" id="JBIYXZ010002075">
    <property type="protein sequence ID" value="KAL3056934.1"/>
    <property type="molecule type" value="Genomic_DNA"/>
</dbReference>
<feature type="region of interest" description="Disordered" evidence="1">
    <location>
        <begin position="1"/>
        <end position="108"/>
    </location>
</feature>
<protein>
    <submittedName>
        <fullName evidence="3">Uncharacterized protein</fullName>
    </submittedName>
</protein>
<name>A0ABD2GS02_PAGBO</name>
<reference evidence="3 4" key="1">
    <citation type="journal article" date="2022" name="G3 (Bethesda)">
        <title>Evaluating Illumina-, Nanopore-, and PacBio-based genome assembly strategies with the bald notothen, Trematomus borchgrevinki.</title>
        <authorList>
            <person name="Rayamajhi N."/>
            <person name="Cheng C.C."/>
            <person name="Catchen J.M."/>
        </authorList>
    </citation>
    <scope>NUCLEOTIDE SEQUENCE [LARGE SCALE GENOMIC DNA]</scope>
    <source>
        <strain evidence="3">AGRC-2024</strain>
    </source>
</reference>
<comment type="caution">
    <text evidence="3">The sequence shown here is derived from an EMBL/GenBank/DDBJ whole genome shotgun (WGS) entry which is preliminary data.</text>
</comment>